<gene>
    <name evidence="2" type="ORF">GS398_00360</name>
</gene>
<dbReference type="Pfam" id="PF12679">
    <property type="entry name" value="ABC2_membrane_2"/>
    <property type="match status" value="1"/>
</dbReference>
<dbReference type="Proteomes" id="UP000451233">
    <property type="component" value="Unassembled WGS sequence"/>
</dbReference>
<organism evidence="2 3">
    <name type="scientific">Hufsiella ginkgonis</name>
    <dbReference type="NCBI Taxonomy" id="2695274"/>
    <lineage>
        <taxon>Bacteria</taxon>
        <taxon>Pseudomonadati</taxon>
        <taxon>Bacteroidota</taxon>
        <taxon>Sphingobacteriia</taxon>
        <taxon>Sphingobacteriales</taxon>
        <taxon>Sphingobacteriaceae</taxon>
        <taxon>Hufsiella</taxon>
    </lineage>
</organism>
<dbReference type="EMBL" id="WVHS01000001">
    <property type="protein sequence ID" value="MXV13740.1"/>
    <property type="molecule type" value="Genomic_DNA"/>
</dbReference>
<feature type="transmembrane region" description="Helical" evidence="1">
    <location>
        <begin position="152"/>
        <end position="172"/>
    </location>
</feature>
<keyword evidence="1" id="KW-0812">Transmembrane</keyword>
<accession>A0A7K1XS18</accession>
<evidence type="ECO:0000313" key="2">
    <source>
        <dbReference type="EMBL" id="MXV13740.1"/>
    </source>
</evidence>
<dbReference type="PANTHER" id="PTHR43471">
    <property type="entry name" value="ABC TRANSPORTER PERMEASE"/>
    <property type="match status" value="1"/>
</dbReference>
<dbReference type="Pfam" id="PF12040">
    <property type="entry name" value="DUF3526"/>
    <property type="match status" value="1"/>
</dbReference>
<protein>
    <submittedName>
        <fullName evidence="2">DUF3526 domain-containing protein</fullName>
    </submittedName>
</protein>
<evidence type="ECO:0000256" key="1">
    <source>
        <dbReference type="SAM" id="Phobius"/>
    </source>
</evidence>
<reference evidence="2 3" key="1">
    <citation type="submission" date="2019-11" db="EMBL/GenBank/DDBJ databases">
        <title>Pedobacter sp. HMF7056 Genome sequencing and assembly.</title>
        <authorList>
            <person name="Kang H."/>
            <person name="Kim H."/>
            <person name="Joh K."/>
        </authorList>
    </citation>
    <scope>NUCLEOTIDE SEQUENCE [LARGE SCALE GENOMIC DNA]</scope>
    <source>
        <strain evidence="2 3">HMF7056</strain>
    </source>
</reference>
<keyword evidence="1" id="KW-1133">Transmembrane helix</keyword>
<evidence type="ECO:0000313" key="3">
    <source>
        <dbReference type="Proteomes" id="UP000451233"/>
    </source>
</evidence>
<dbReference type="InterPro" id="IPR021913">
    <property type="entry name" value="DUF3526"/>
</dbReference>
<dbReference type="GO" id="GO:0140359">
    <property type="term" value="F:ABC-type transporter activity"/>
    <property type="evidence" value="ECO:0007669"/>
    <property type="project" value="InterPro"/>
</dbReference>
<feature type="transmembrane region" description="Helical" evidence="1">
    <location>
        <begin position="20"/>
        <end position="37"/>
    </location>
</feature>
<feature type="transmembrane region" description="Helical" evidence="1">
    <location>
        <begin position="257"/>
        <end position="278"/>
    </location>
</feature>
<dbReference type="PANTHER" id="PTHR43471:SF1">
    <property type="entry name" value="ABC TRANSPORTER PERMEASE PROTEIN NOSY-RELATED"/>
    <property type="match status" value="1"/>
</dbReference>
<sequence>MNTIITIFHFEWKKAWPTRAFRLSLLGLLAVSLYAIFNGSSLIRDQRRNIDRALASEDSVFRSVVAQIHTTDTASADGKIALRRLASATSTITSPYKRWTSYWEPGSFAFLSAGNRDVYPYYHELEPYSFYMRFFKNEVSSPLRQLYGNFDLAFVIVLLFPLWIIALTFDAWSSEKESGTLAIVSLARSAVTLVTGKFLFNWVIVSVVLNGILVVALIVADHPRIIDWLRIVGSCNAYLASWFLLCYVVCRLRKTSVVNAIALTACWILLTIALPAIFNTVATTKYPVTAEIFSNYIRRVQMPDDPAVKAAKLREFFRYYPQYADTDTSMPAIANKLYVVYGNLSDRSADPLLERYIHEMRLREAFLAWGNFFNPVIMCQRELNAVVGTDLESYIAYVKSARAYVQVLKESLTAKVFADAWMTDDELLHRLSFVEFLHQTRTK</sequence>
<keyword evidence="3" id="KW-1185">Reference proteome</keyword>
<dbReference type="GO" id="GO:0005886">
    <property type="term" value="C:plasma membrane"/>
    <property type="evidence" value="ECO:0007669"/>
    <property type="project" value="UniProtKB-SubCell"/>
</dbReference>
<feature type="transmembrane region" description="Helical" evidence="1">
    <location>
        <begin position="198"/>
        <end position="219"/>
    </location>
</feature>
<comment type="caution">
    <text evidence="2">The sequence shown here is derived from an EMBL/GenBank/DDBJ whole genome shotgun (WGS) entry which is preliminary data.</text>
</comment>
<dbReference type="AlphaFoldDB" id="A0A7K1XS18"/>
<dbReference type="RefSeq" id="WP_160904772.1">
    <property type="nucleotide sequence ID" value="NZ_WVHS01000001.1"/>
</dbReference>
<keyword evidence="1" id="KW-0472">Membrane</keyword>
<name>A0A7K1XS18_9SPHI</name>
<proteinExistence type="predicted"/>